<dbReference type="InterPro" id="IPR036388">
    <property type="entry name" value="WH-like_DNA-bd_sf"/>
</dbReference>
<sequence>MSIASLRKFNQLAVKHIERFGTRDDLKILLEIGARQQAGERMTLKTLMLCCSVPESTLKRRLAKLVRQGFVIKEMTANDHRVHCYTVADKTMKLLHAFIDDIRAFEWP</sequence>
<dbReference type="SUPFAM" id="SSF46785">
    <property type="entry name" value="Winged helix' DNA-binding domain"/>
    <property type="match status" value="1"/>
</dbReference>
<evidence type="ECO:0000313" key="2">
    <source>
        <dbReference type="Proteomes" id="UP000663444"/>
    </source>
</evidence>
<name>A0A974PVV0_9RHOO</name>
<reference evidence="1" key="1">
    <citation type="submission" date="2020-11" db="EMBL/GenBank/DDBJ databases">
        <title>Azospira restricta DSM 18626 genome sequence.</title>
        <authorList>
            <person name="Moe W.M."/>
        </authorList>
    </citation>
    <scope>NUCLEOTIDE SEQUENCE</scope>
    <source>
        <strain evidence="1">DSM 18626</strain>
    </source>
</reference>
<proteinExistence type="predicted"/>
<keyword evidence="2" id="KW-1185">Reference proteome</keyword>
<gene>
    <name evidence="1" type="ORF">IWH25_11665</name>
</gene>
<evidence type="ECO:0000313" key="1">
    <source>
        <dbReference type="EMBL" id="QRJ62442.1"/>
    </source>
</evidence>
<protein>
    <submittedName>
        <fullName evidence="1">MarR family transcriptional regulator</fullName>
    </submittedName>
</protein>
<dbReference type="AlphaFoldDB" id="A0A974PVV0"/>
<dbReference type="KEGG" id="ares:IWH25_11665"/>
<dbReference type="InterPro" id="IPR036390">
    <property type="entry name" value="WH_DNA-bd_sf"/>
</dbReference>
<accession>A0A974PVV0</accession>
<dbReference type="Proteomes" id="UP000663444">
    <property type="component" value="Chromosome"/>
</dbReference>
<dbReference type="EMBL" id="CP064781">
    <property type="protein sequence ID" value="QRJ62442.1"/>
    <property type="molecule type" value="Genomic_DNA"/>
</dbReference>
<dbReference type="RefSeq" id="WP_203385973.1">
    <property type="nucleotide sequence ID" value="NZ_CP064781.1"/>
</dbReference>
<dbReference type="Gene3D" id="1.10.10.10">
    <property type="entry name" value="Winged helix-like DNA-binding domain superfamily/Winged helix DNA-binding domain"/>
    <property type="match status" value="1"/>
</dbReference>
<organism evidence="1 2">
    <name type="scientific">Azospira restricta</name>
    <dbReference type="NCBI Taxonomy" id="404405"/>
    <lineage>
        <taxon>Bacteria</taxon>
        <taxon>Pseudomonadati</taxon>
        <taxon>Pseudomonadota</taxon>
        <taxon>Betaproteobacteria</taxon>
        <taxon>Rhodocyclales</taxon>
        <taxon>Rhodocyclaceae</taxon>
        <taxon>Azospira</taxon>
    </lineage>
</organism>